<evidence type="ECO:0000256" key="2">
    <source>
        <dbReference type="SAM" id="SignalP"/>
    </source>
</evidence>
<reference evidence="3" key="1">
    <citation type="journal article" date="2021" name="J Fungi (Basel)">
        <title>Virulence traits and population genomics of the black yeast Aureobasidium melanogenum.</title>
        <authorList>
            <person name="Cernosa A."/>
            <person name="Sun X."/>
            <person name="Gostincar C."/>
            <person name="Fang C."/>
            <person name="Gunde-Cimerman N."/>
            <person name="Song Z."/>
        </authorList>
    </citation>
    <scope>NUCLEOTIDE SEQUENCE</scope>
    <source>
        <strain evidence="3">EXF-9911</strain>
    </source>
</reference>
<keyword evidence="1" id="KW-1133">Transmembrane helix</keyword>
<protein>
    <submittedName>
        <fullName evidence="3">Uncharacterized protein</fullName>
    </submittedName>
</protein>
<sequence length="290" mass="31387">LCSYSRERFLDLVVAILMYQCMVTSETACYNSYHTARTLNEFSSLEAFARALTRSMSSAKTQASLCSSKRNLRSASSAVTSPGSISPISSSITSKIASKTVGNIASAVGEQVLVTASARLRGKAIVVFVVVFLFFFSRVVTTSVDDRRNSGLEGQVFCPESIVHSVGVGVHQVAIAAFEQLDLIYSVRFAAMNVLTEYIRSVAAEVAAGLGAGKGSQVVSRRSGKEMPWLAVLVVVVVVVEEEKEEVSDEILGAMLRERTDRRRGRTLRPTTTICGTCFSLHIPPEQQSL</sequence>
<comment type="caution">
    <text evidence="3">The sequence shown here is derived from an EMBL/GenBank/DDBJ whole genome shotgun (WGS) entry which is preliminary data.</text>
</comment>
<accession>A0A9P8EXI6</accession>
<name>A0A9P8EXI6_AURME</name>
<reference evidence="3" key="2">
    <citation type="submission" date="2021-08" db="EMBL/GenBank/DDBJ databases">
        <authorList>
            <person name="Gostincar C."/>
            <person name="Sun X."/>
            <person name="Song Z."/>
            <person name="Gunde-Cimerman N."/>
        </authorList>
    </citation>
    <scope>NUCLEOTIDE SEQUENCE</scope>
    <source>
        <strain evidence="3">EXF-9911</strain>
    </source>
</reference>
<evidence type="ECO:0000313" key="3">
    <source>
        <dbReference type="EMBL" id="KAG9701414.1"/>
    </source>
</evidence>
<feature type="transmembrane region" description="Helical" evidence="1">
    <location>
        <begin position="124"/>
        <end position="141"/>
    </location>
</feature>
<feature type="non-terminal residue" evidence="3">
    <location>
        <position position="1"/>
    </location>
</feature>
<feature type="non-terminal residue" evidence="3">
    <location>
        <position position="290"/>
    </location>
</feature>
<keyword evidence="1" id="KW-0812">Transmembrane</keyword>
<proteinExistence type="predicted"/>
<feature type="signal peptide" evidence="2">
    <location>
        <begin position="1"/>
        <end position="25"/>
    </location>
</feature>
<keyword evidence="1" id="KW-0472">Membrane</keyword>
<evidence type="ECO:0000313" key="4">
    <source>
        <dbReference type="Proteomes" id="UP000779574"/>
    </source>
</evidence>
<keyword evidence="2" id="KW-0732">Signal</keyword>
<feature type="chain" id="PRO_5040280033" evidence="2">
    <location>
        <begin position="26"/>
        <end position="290"/>
    </location>
</feature>
<gene>
    <name evidence="3" type="ORF">KCU76_g115</name>
</gene>
<dbReference type="AlphaFoldDB" id="A0A9P8EXI6"/>
<organism evidence="3 4">
    <name type="scientific">Aureobasidium melanogenum</name>
    <name type="common">Aureobasidium pullulans var. melanogenum</name>
    <dbReference type="NCBI Taxonomy" id="46634"/>
    <lineage>
        <taxon>Eukaryota</taxon>
        <taxon>Fungi</taxon>
        <taxon>Dikarya</taxon>
        <taxon>Ascomycota</taxon>
        <taxon>Pezizomycotina</taxon>
        <taxon>Dothideomycetes</taxon>
        <taxon>Dothideomycetidae</taxon>
        <taxon>Dothideales</taxon>
        <taxon>Saccotheciaceae</taxon>
        <taxon>Aureobasidium</taxon>
    </lineage>
</organism>
<dbReference type="Proteomes" id="UP000779574">
    <property type="component" value="Unassembled WGS sequence"/>
</dbReference>
<evidence type="ECO:0000256" key="1">
    <source>
        <dbReference type="SAM" id="Phobius"/>
    </source>
</evidence>
<dbReference type="EMBL" id="JAHFXF010000001">
    <property type="protein sequence ID" value="KAG9701414.1"/>
    <property type="molecule type" value="Genomic_DNA"/>
</dbReference>